<evidence type="ECO:0000256" key="19">
    <source>
        <dbReference type="SAM" id="Phobius"/>
    </source>
</evidence>
<proteinExistence type="inferred from homology"/>
<evidence type="ECO:0000256" key="2">
    <source>
        <dbReference type="ARBA" id="ARBA00022475"/>
    </source>
</evidence>
<evidence type="ECO:0000256" key="7">
    <source>
        <dbReference type="ARBA" id="ARBA00022989"/>
    </source>
</evidence>
<organism evidence="20 21">
    <name type="scientific">Caenorhabditis tropicalis</name>
    <dbReference type="NCBI Taxonomy" id="1561998"/>
    <lineage>
        <taxon>Eukaryota</taxon>
        <taxon>Metazoa</taxon>
        <taxon>Ecdysozoa</taxon>
        <taxon>Nematoda</taxon>
        <taxon>Chromadorea</taxon>
        <taxon>Rhabditida</taxon>
        <taxon>Rhabditina</taxon>
        <taxon>Rhabditomorpha</taxon>
        <taxon>Rhabditoidea</taxon>
        <taxon>Rhabditidae</taxon>
        <taxon>Peloderinae</taxon>
        <taxon>Caenorhabditis</taxon>
    </lineage>
</organism>
<comment type="similarity">
    <text evidence="14">Belongs to the nematode receptor-like protein str family.</text>
</comment>
<dbReference type="Pfam" id="PF10326">
    <property type="entry name" value="7TM_GPCR_Str"/>
    <property type="match status" value="2"/>
</dbReference>
<dbReference type="GO" id="GO:0060170">
    <property type="term" value="C:ciliary membrane"/>
    <property type="evidence" value="ECO:0007669"/>
    <property type="project" value="UniProtKB-SubCell"/>
</dbReference>
<dbReference type="eggNOG" id="ENOG502TFQ5">
    <property type="taxonomic scope" value="Eukaryota"/>
</dbReference>
<evidence type="ECO:0000256" key="15">
    <source>
        <dbReference type="ARBA" id="ARBA00064300"/>
    </source>
</evidence>
<keyword evidence="6" id="KW-0552">Olfaction</keyword>
<dbReference type="PANTHER" id="PTHR46000:SF9">
    <property type="entry name" value="SEVEN TM RECEPTOR"/>
    <property type="match status" value="1"/>
</dbReference>
<feature type="transmembrane region" description="Helical" evidence="19">
    <location>
        <begin position="523"/>
        <end position="548"/>
    </location>
</feature>
<evidence type="ECO:0000256" key="3">
    <source>
        <dbReference type="ARBA" id="ARBA00022500"/>
    </source>
</evidence>
<keyword evidence="3" id="KW-0145">Chemotaxis</keyword>
<comment type="subcellular location">
    <subcellularLocation>
        <location evidence="1">Cell projection</location>
        <location evidence="1">Cilium membrane</location>
        <topology evidence="1">Multi-pass membrane protein</topology>
    </subcellularLocation>
</comment>
<evidence type="ECO:0000256" key="11">
    <source>
        <dbReference type="ARBA" id="ARBA00023180"/>
    </source>
</evidence>
<sequence length="668" mass="77200">MAPGDSFETRNGSIRQSCDFANGGLRKVTEYVPGCYHNGRIYEVDREWEEENPGGETPLLNVTMTCKRGKSGYFEKEVARCVLYVKQDNTEIAEDPENIVYKFIHHMQLNEVVISYAGNKIDKKQKCVEVELGRVGLIEVTEEAGYTFLHAAIMSLLSVQFVYRYWAIFDNRKLYLFKGPYNLIWILYCSFFGLQYSLGNFFFLAKDKVANDYLRKAIQDSYNVNIENLPGMCVLPYDPVDGSIRWWNLMGVFNIMAIVNLQYSLMTFCGYSMHLKMEDKIKNFSEALRKHHKQFFKTLVLQVTMPTIILFIPITIIICLPLFNLDVNIPFGVVQCSFTLYPAADSIIIMYVVSEYRVTAKILGILFASIETFVYPVSYFTVTEMKYLIQNVHNYKASSLFFSFDDSLGLSNTWAKDIPLAGYTFLHSAIMSLLSVQFIYRYWAVFDTRKLYLFKGRYNLIWILYCSFFGLQYSFGIYFFLEKDKTVNDYLRKVIQDSYNVKIEDLPGMCVLPYDPVDGSIRWWNLMGVFNIMAIVNLQYSIMTFCGYSMHSKMEDKIKNFSEALRKHHKQFFKTLVLQVTMPTIILFIPITIIICLPLFNLDISIPSGFVLCSFTLYPAADSIIVMYVVSEYRVTAKKFQKSFTRSFGKSESTRVGAVSFTSVAHPT</sequence>
<evidence type="ECO:0000256" key="10">
    <source>
        <dbReference type="ARBA" id="ARBA00023170"/>
    </source>
</evidence>
<dbReference type="AlphaFoldDB" id="A0A1I7T6L9"/>
<keyword evidence="20" id="KW-1185">Reference proteome</keyword>
<evidence type="ECO:0000256" key="6">
    <source>
        <dbReference type="ARBA" id="ARBA00022725"/>
    </source>
</evidence>
<feature type="transmembrane region" description="Helical" evidence="19">
    <location>
        <begin position="299"/>
        <end position="323"/>
    </location>
</feature>
<reference evidence="21" key="1">
    <citation type="submission" date="2016-11" db="UniProtKB">
        <authorList>
            <consortium name="WormBaseParasite"/>
        </authorList>
    </citation>
    <scope>IDENTIFICATION</scope>
</reference>
<keyword evidence="9 19" id="KW-0472">Membrane</keyword>
<feature type="transmembrane region" description="Helical" evidence="19">
    <location>
        <begin position="329"/>
        <end position="353"/>
    </location>
</feature>
<dbReference type="GO" id="GO:0006935">
    <property type="term" value="P:chemotaxis"/>
    <property type="evidence" value="ECO:0007669"/>
    <property type="project" value="UniProtKB-KW"/>
</dbReference>
<dbReference type="FunFam" id="1.20.1070.10:FF:000128">
    <property type="entry name" value="Seven TM Receptor"/>
    <property type="match status" value="2"/>
</dbReference>
<keyword evidence="2" id="KW-1003">Cell membrane</keyword>
<name>A0A1I7T6L9_9PELO</name>
<keyword evidence="12" id="KW-0966">Cell projection</keyword>
<evidence type="ECO:0000313" key="21">
    <source>
        <dbReference type="WBParaSite" id="Csp11.Scaffold522.g2913.t2"/>
    </source>
</evidence>
<feature type="transmembrane region" description="Helical" evidence="19">
    <location>
        <begin position="606"/>
        <end position="630"/>
    </location>
</feature>
<keyword evidence="5 19" id="KW-0812">Transmembrane</keyword>
<keyword evidence="8" id="KW-0969">Cilium</keyword>
<evidence type="ECO:0000256" key="12">
    <source>
        <dbReference type="ARBA" id="ARBA00023273"/>
    </source>
</evidence>
<evidence type="ECO:0000256" key="8">
    <source>
        <dbReference type="ARBA" id="ARBA00023069"/>
    </source>
</evidence>
<accession>A0A1I7T6L9</accession>
<feature type="transmembrane region" description="Helical" evidence="19">
    <location>
        <begin position="183"/>
        <end position="205"/>
    </location>
</feature>
<keyword evidence="10" id="KW-0675">Receptor</keyword>
<dbReference type="WBParaSite" id="Csp11.Scaffold522.g2913.t2">
    <property type="protein sequence ID" value="Csp11.Scaffold522.g2913.t2"/>
    <property type="gene ID" value="Csp11.Scaffold522.g2913"/>
</dbReference>
<protein>
    <recommendedName>
        <fullName evidence="16">Serpentine receptor class r-10</fullName>
    </recommendedName>
    <alternativeName>
        <fullName evidence="17">Odorant response abnormal protein 10</fullName>
    </alternativeName>
    <alternativeName>
        <fullName evidence="18">Olfactory receptor 10</fullName>
    </alternativeName>
</protein>
<feature type="transmembrane region" description="Helical" evidence="19">
    <location>
        <begin position="246"/>
        <end position="271"/>
    </location>
</feature>
<feature type="transmembrane region" description="Helical" evidence="19">
    <location>
        <begin position="420"/>
        <end position="440"/>
    </location>
</feature>
<evidence type="ECO:0000256" key="16">
    <source>
        <dbReference type="ARBA" id="ARBA00067967"/>
    </source>
</evidence>
<evidence type="ECO:0000256" key="18">
    <source>
        <dbReference type="ARBA" id="ARBA00082489"/>
    </source>
</evidence>
<evidence type="ECO:0000256" key="1">
    <source>
        <dbReference type="ARBA" id="ARBA00004272"/>
    </source>
</evidence>
<keyword evidence="11" id="KW-0325">Glycoprotein</keyword>
<evidence type="ECO:0000256" key="9">
    <source>
        <dbReference type="ARBA" id="ARBA00023136"/>
    </source>
</evidence>
<evidence type="ECO:0000256" key="5">
    <source>
        <dbReference type="ARBA" id="ARBA00022692"/>
    </source>
</evidence>
<feature type="transmembrane region" description="Helical" evidence="19">
    <location>
        <begin position="362"/>
        <end position="382"/>
    </location>
</feature>
<keyword evidence="4" id="KW-0716">Sensory transduction</keyword>
<dbReference type="InterPro" id="IPR019428">
    <property type="entry name" value="7TM_GPCR_serpentine_rcpt_Str"/>
</dbReference>
<comment type="function">
    <text evidence="13">An odorant receptor which affects chemotaxis to the volatile odorant diacetyl. Specifies AWA neuronal cell fate via the odr-7 pathway.</text>
</comment>
<dbReference type="GO" id="GO:0007608">
    <property type="term" value="P:sensory perception of smell"/>
    <property type="evidence" value="ECO:0007669"/>
    <property type="project" value="UniProtKB-KW"/>
</dbReference>
<feature type="transmembrane region" description="Helical" evidence="19">
    <location>
        <begin position="460"/>
        <end position="481"/>
    </location>
</feature>
<evidence type="ECO:0000313" key="20">
    <source>
        <dbReference type="Proteomes" id="UP000095282"/>
    </source>
</evidence>
<comment type="subunit">
    <text evidence="15">Interacts with odr-4.</text>
</comment>
<evidence type="ECO:0000256" key="14">
    <source>
        <dbReference type="ARBA" id="ARBA00061678"/>
    </source>
</evidence>
<keyword evidence="7 19" id="KW-1133">Transmembrane helix</keyword>
<evidence type="ECO:0000256" key="17">
    <source>
        <dbReference type="ARBA" id="ARBA00078653"/>
    </source>
</evidence>
<feature type="transmembrane region" description="Helical" evidence="19">
    <location>
        <begin position="576"/>
        <end position="600"/>
    </location>
</feature>
<dbReference type="PANTHER" id="PTHR46000">
    <property type="entry name" value="SEVEN TM RECEPTOR-RELATED"/>
    <property type="match status" value="1"/>
</dbReference>
<evidence type="ECO:0000256" key="13">
    <source>
        <dbReference type="ARBA" id="ARBA00054965"/>
    </source>
</evidence>
<evidence type="ECO:0000256" key="4">
    <source>
        <dbReference type="ARBA" id="ARBA00022606"/>
    </source>
</evidence>
<dbReference type="Proteomes" id="UP000095282">
    <property type="component" value="Unplaced"/>
</dbReference>
<feature type="transmembrane region" description="Helical" evidence="19">
    <location>
        <begin position="144"/>
        <end position="163"/>
    </location>
</feature>
<dbReference type="SUPFAM" id="SSF81321">
    <property type="entry name" value="Family A G protein-coupled receptor-like"/>
    <property type="match status" value="2"/>
</dbReference>